<comment type="caution">
    <text evidence="1">The sequence shown here is derived from an EMBL/GenBank/DDBJ whole genome shotgun (WGS) entry which is preliminary data.</text>
</comment>
<keyword evidence="2" id="KW-1185">Reference proteome</keyword>
<dbReference type="EMBL" id="JAAEJV010000034">
    <property type="protein sequence ID" value="MBF5059684.1"/>
    <property type="molecule type" value="Genomic_DNA"/>
</dbReference>
<dbReference type="Proteomes" id="UP001194714">
    <property type="component" value="Unassembled WGS sequence"/>
</dbReference>
<reference evidence="1 2" key="1">
    <citation type="submission" date="2020-01" db="EMBL/GenBank/DDBJ databases">
        <title>Draft genome sequence of Cand. Neptunochlamydia vexilliferae K9.</title>
        <authorList>
            <person name="Schulz F."/>
            <person name="Koestlbacher S."/>
            <person name="Wascher F."/>
            <person name="Pizzetti I."/>
            <person name="Horn M."/>
        </authorList>
    </citation>
    <scope>NUCLEOTIDE SEQUENCE [LARGE SCALE GENOMIC DNA]</scope>
    <source>
        <strain evidence="1 2">K9</strain>
    </source>
</reference>
<protein>
    <submittedName>
        <fullName evidence="1">Uncharacterized protein</fullName>
    </submittedName>
</protein>
<accession>A0ABS0AZX9</accession>
<gene>
    <name evidence="1" type="ORF">NEPTK9_001200</name>
</gene>
<organism evidence="1 2">
    <name type="scientific">Candidatus Neptunichlamydia vexilliferae</name>
    <dbReference type="NCBI Taxonomy" id="1651774"/>
    <lineage>
        <taxon>Bacteria</taxon>
        <taxon>Pseudomonadati</taxon>
        <taxon>Chlamydiota</taxon>
        <taxon>Chlamydiia</taxon>
        <taxon>Parachlamydiales</taxon>
        <taxon>Simkaniaceae</taxon>
        <taxon>Candidatus Neptunichlamydia</taxon>
    </lineage>
</organism>
<name>A0ABS0AZX9_9BACT</name>
<evidence type="ECO:0000313" key="1">
    <source>
        <dbReference type="EMBL" id="MBF5059684.1"/>
    </source>
</evidence>
<sequence length="102" mass="11674">MILLTARLLFVKLRAMVGKVAEESVKVRKTREKLRRRLEEMDQGITPQALKRKSSEIQRWIARHAATRTALKKKSISLFDENQNAASISQKVSSLMDALKKP</sequence>
<proteinExistence type="predicted"/>
<evidence type="ECO:0000313" key="2">
    <source>
        <dbReference type="Proteomes" id="UP001194714"/>
    </source>
</evidence>